<dbReference type="InterPro" id="IPR023352">
    <property type="entry name" value="MAPEG-like_dom_sf"/>
</dbReference>
<keyword evidence="8" id="KW-0732">Signal</keyword>
<dbReference type="InterPro" id="IPR001446">
    <property type="entry name" value="5_LipOase_AP"/>
</dbReference>
<evidence type="ECO:0000256" key="7">
    <source>
        <dbReference type="RuleBase" id="RU369123"/>
    </source>
</evidence>
<reference evidence="9" key="2">
    <citation type="submission" date="2025-08" db="UniProtKB">
        <authorList>
            <consortium name="Ensembl"/>
        </authorList>
    </citation>
    <scope>IDENTIFICATION</scope>
</reference>
<dbReference type="PRINTS" id="PR00488">
    <property type="entry name" value="5LPOXGNASEAP"/>
</dbReference>
<dbReference type="GO" id="GO:0004364">
    <property type="term" value="F:glutathione transferase activity"/>
    <property type="evidence" value="ECO:0007669"/>
    <property type="project" value="UniProtKB-UniRule"/>
</dbReference>
<keyword evidence="4 7" id="KW-0256">Endoplasmic reticulum</keyword>
<feature type="transmembrane region" description="Helical" evidence="7">
    <location>
        <begin position="65"/>
        <end position="89"/>
    </location>
</feature>
<evidence type="ECO:0000313" key="10">
    <source>
        <dbReference type="Proteomes" id="UP000694387"/>
    </source>
</evidence>
<dbReference type="GO" id="GO:0004602">
    <property type="term" value="F:glutathione peroxidase activity"/>
    <property type="evidence" value="ECO:0007669"/>
    <property type="project" value="UniProtKB-UniRule"/>
</dbReference>
<keyword evidence="7" id="KW-0443">Lipid metabolism</keyword>
<evidence type="ECO:0000256" key="1">
    <source>
        <dbReference type="ARBA" id="ARBA00010459"/>
    </source>
</evidence>
<keyword evidence="3 7" id="KW-0434">Leukotriene biosynthesis</keyword>
<feature type="chain" id="PRO_5040378560" description="Microsomal glutathione S-transferase 2" evidence="8">
    <location>
        <begin position="24"/>
        <end position="226"/>
    </location>
</feature>
<feature type="signal peptide" evidence="8">
    <location>
        <begin position="1"/>
        <end position="23"/>
    </location>
</feature>
<reference evidence="9 10" key="1">
    <citation type="journal article" date="2020" name="Nat. Commun.">
        <title>Donkey genomes provide new insights into domestication and selection for coat color.</title>
        <authorList>
            <person name="Wang"/>
            <person name="C."/>
            <person name="Li"/>
            <person name="H."/>
            <person name="Guo"/>
            <person name="Y."/>
            <person name="Huang"/>
            <person name="J."/>
            <person name="Sun"/>
            <person name="Y."/>
            <person name="Min"/>
            <person name="J."/>
            <person name="Wang"/>
            <person name="J."/>
            <person name="Fang"/>
            <person name="X."/>
            <person name="Zhao"/>
            <person name="Z."/>
            <person name="Wang"/>
            <person name="S."/>
            <person name="Zhang"/>
            <person name="Y."/>
            <person name="Liu"/>
            <person name="Q."/>
            <person name="Jiang"/>
            <person name="Q."/>
            <person name="Wang"/>
            <person name="X."/>
            <person name="Guo"/>
            <person name="Y."/>
            <person name="Yang"/>
            <person name="C."/>
            <person name="Wang"/>
            <person name="Y."/>
            <person name="Tian"/>
            <person name="F."/>
            <person name="Zhuang"/>
            <person name="G."/>
            <person name="Fan"/>
            <person name="Y."/>
            <person name="Gao"/>
            <person name="Q."/>
            <person name="Li"/>
            <person name="Y."/>
            <person name="Ju"/>
            <person name="Z."/>
            <person name="Li"/>
            <person name="J."/>
            <person name="Li"/>
            <person name="R."/>
            <person name="Hou"/>
            <person name="M."/>
            <person name="Yang"/>
            <person name="G."/>
            <person name="Liu"/>
            <person name="G."/>
            <person name="Liu"/>
            <person name="W."/>
            <person name="Guo"/>
            <person name="J."/>
            <person name="Pan"/>
            <person name="S."/>
            <person name="Fan"/>
            <person name="G."/>
            <person name="Zhang"/>
            <person name="W."/>
            <person name="Zhang"/>
            <person name="R."/>
            <person name="Yu"/>
            <person name="J."/>
            <person name="Zhang"/>
            <person name="X."/>
            <person name="Yin"/>
            <person name="Q."/>
            <person name="Ji"/>
            <person name="C."/>
            <person name="Jin"/>
            <person name="Y."/>
            <person name="Yue"/>
            <person name="G."/>
            <person name="Liu"/>
            <person name="M."/>
            <person name="Xu"/>
            <person name="J."/>
            <person name="Liu"/>
            <person name="S."/>
            <person name="Jordana"/>
            <person name="J."/>
            <person name="Noce"/>
            <person name="A."/>
            <person name="Amills"/>
            <person name="M."/>
            <person name="Wu"/>
            <person name="D.D."/>
            <person name="Li"/>
            <person name="S."/>
            <person name="Zhou"/>
            <person name="X. and Zhong"/>
            <person name="J."/>
        </authorList>
    </citation>
    <scope>NUCLEOTIDE SEQUENCE [LARGE SCALE GENOMIC DNA]</scope>
</reference>
<dbReference type="GeneID" id="106838858"/>
<dbReference type="GO" id="GO:0019370">
    <property type="term" value="P:leukotriene biosynthetic process"/>
    <property type="evidence" value="ECO:0007669"/>
    <property type="project" value="UniProtKB-UniRule"/>
</dbReference>
<accession>A0A9L0JEI2</accession>
<keyword evidence="10" id="KW-1185">Reference proteome</keyword>
<name>A0A9L0JEI2_EQUAS</name>
<evidence type="ECO:0000256" key="4">
    <source>
        <dbReference type="ARBA" id="ARBA00022824"/>
    </source>
</evidence>
<comment type="catalytic activity">
    <reaction evidence="7">
        <text>leukotriene C4 = leukotriene A4 + glutathione</text>
        <dbReference type="Rhea" id="RHEA:17617"/>
        <dbReference type="ChEBI" id="CHEBI:57463"/>
        <dbReference type="ChEBI" id="CHEBI:57925"/>
        <dbReference type="ChEBI" id="CHEBI:57973"/>
        <dbReference type="EC" id="4.4.1.20"/>
    </reaction>
</comment>
<evidence type="ECO:0000313" key="9">
    <source>
        <dbReference type="Ensembl" id="ENSEASP00005051731.1"/>
    </source>
</evidence>
<dbReference type="GO" id="GO:0004464">
    <property type="term" value="F:leukotriene-C4 synthase activity"/>
    <property type="evidence" value="ECO:0007669"/>
    <property type="project" value="UniProtKB-EC"/>
</dbReference>
<comment type="function">
    <text evidence="7">Catalyzes several different glutathione-dependent reactions. Catalyzes the glutathione-dependent reduction of lipid hydroperoxides, such as 5-HPETE. Has glutathione transferase activity, toward xenobiotic electrophiles, such as 1-chloro-2, 4-dinitrobenzene (CDNB). Catalyzes also the conjugation of leukotriene A4 with reduced glutathione to form leukotriene C4 (LTC4). Involved in oxidative DNA damage induced by ER stress and anticancer agents by activating LTC4 biosynthetic machinery in nonimmune cells.</text>
</comment>
<dbReference type="Pfam" id="PF01124">
    <property type="entry name" value="MAPEG"/>
    <property type="match status" value="1"/>
</dbReference>
<comment type="subunit">
    <text evidence="7">Homotrimer.</text>
</comment>
<comment type="catalytic activity">
    <reaction evidence="7">
        <text>RX + glutathione = an S-substituted glutathione + a halide anion + H(+)</text>
        <dbReference type="Rhea" id="RHEA:16437"/>
        <dbReference type="ChEBI" id="CHEBI:15378"/>
        <dbReference type="ChEBI" id="CHEBI:16042"/>
        <dbReference type="ChEBI" id="CHEBI:17792"/>
        <dbReference type="ChEBI" id="CHEBI:57925"/>
        <dbReference type="ChEBI" id="CHEBI:90779"/>
        <dbReference type="EC" id="2.5.1.18"/>
    </reaction>
</comment>
<dbReference type="InterPro" id="IPR050997">
    <property type="entry name" value="MAPEG"/>
</dbReference>
<dbReference type="RefSeq" id="XP_070360873.1">
    <property type="nucleotide sequence ID" value="XM_070504772.1"/>
</dbReference>
<dbReference type="CTD" id="4258"/>
<comment type="similarity">
    <text evidence="1 7">Belongs to the MAPEG family.</text>
</comment>
<dbReference type="FunFam" id="1.20.120.550:FF:000003">
    <property type="entry name" value="Leukotriene C4 synthase"/>
    <property type="match status" value="1"/>
</dbReference>
<keyword evidence="7" id="KW-0808">Transferase</keyword>
<organism evidence="9 10">
    <name type="scientific">Equus asinus</name>
    <name type="common">Donkey</name>
    <name type="synonym">Equus africanus asinus</name>
    <dbReference type="NCBI Taxonomy" id="9793"/>
    <lineage>
        <taxon>Eukaryota</taxon>
        <taxon>Metazoa</taxon>
        <taxon>Chordata</taxon>
        <taxon>Craniata</taxon>
        <taxon>Vertebrata</taxon>
        <taxon>Euteleostomi</taxon>
        <taxon>Mammalia</taxon>
        <taxon>Eutheria</taxon>
        <taxon>Laurasiatheria</taxon>
        <taxon>Perissodactyla</taxon>
        <taxon>Equidae</taxon>
        <taxon>Equus</taxon>
    </lineage>
</organism>
<dbReference type="Proteomes" id="UP000694387">
    <property type="component" value="Chromosome 3"/>
</dbReference>
<sequence length="226" mass="25122">MAGNSILLAAVSLLSACQQSYFAFQVGRARLKYKIMPPAVSGSPEFDRIFRAQQNSVEFYPAFMITLWMAGWYFNQVFATCLGLVYIYARHQYFWGYSEAANKSCSLRTWARRGRRIPHLGQQSVLAGAALAGPGGHRECRAQGLQTRLPHLPLACLPLSQQGSAWHLVSTACGNQVKRGPAGLWIGTWIFHCQPAAVLLSLRGSKKRKNKDGSTSCFFFTLSFNH</sequence>
<dbReference type="PANTHER" id="PTHR10250:SF13">
    <property type="entry name" value="MICROSOMAL GLUTATHIONE S-TRANSFERASE 2"/>
    <property type="match status" value="1"/>
</dbReference>
<keyword evidence="5 7" id="KW-1133">Transmembrane helix</keyword>
<dbReference type="SUPFAM" id="SSF161084">
    <property type="entry name" value="MAPEG domain-like"/>
    <property type="match status" value="1"/>
</dbReference>
<evidence type="ECO:0000256" key="8">
    <source>
        <dbReference type="SAM" id="SignalP"/>
    </source>
</evidence>
<evidence type="ECO:0000256" key="3">
    <source>
        <dbReference type="ARBA" id="ARBA00022751"/>
    </source>
</evidence>
<comment type="caution">
    <text evidence="7">Lacks conserved residue(s) required for the propagation of feature annotation.</text>
</comment>
<keyword evidence="6 7" id="KW-0472">Membrane</keyword>
<dbReference type="EC" id="2.5.1.18" evidence="7"/>
<evidence type="ECO:0000256" key="5">
    <source>
        <dbReference type="ARBA" id="ARBA00022989"/>
    </source>
</evidence>
<evidence type="ECO:0000256" key="6">
    <source>
        <dbReference type="ARBA" id="ARBA00023136"/>
    </source>
</evidence>
<dbReference type="Gene3D" id="1.20.120.550">
    <property type="entry name" value="Membrane associated eicosanoid/glutathione metabolism-like domain"/>
    <property type="match status" value="1"/>
</dbReference>
<evidence type="ECO:0000256" key="2">
    <source>
        <dbReference type="ARBA" id="ARBA00022692"/>
    </source>
</evidence>
<keyword evidence="2 7" id="KW-0812">Transmembrane</keyword>
<keyword evidence="7" id="KW-0492">Microsome</keyword>
<dbReference type="EC" id="1.11.1.-" evidence="7"/>
<dbReference type="GeneTree" id="ENSGT00940000160288"/>
<reference evidence="9" key="3">
    <citation type="submission" date="2025-09" db="UniProtKB">
        <authorList>
            <consortium name="Ensembl"/>
        </authorList>
    </citation>
    <scope>IDENTIFICATION</scope>
</reference>
<keyword evidence="7" id="KW-0560">Oxidoreductase</keyword>
<dbReference type="GO" id="GO:0008047">
    <property type="term" value="F:enzyme activator activity"/>
    <property type="evidence" value="ECO:0007669"/>
    <property type="project" value="UniProtKB-UniRule"/>
</dbReference>
<dbReference type="Ensembl" id="ENSEAST00005058995.1">
    <property type="protein sequence ID" value="ENSEASP00005051731.1"/>
    <property type="gene ID" value="ENSEASG00005007860.2"/>
</dbReference>
<dbReference type="GO" id="GO:0005635">
    <property type="term" value="C:nuclear envelope"/>
    <property type="evidence" value="ECO:0007669"/>
    <property type="project" value="TreeGrafter"/>
</dbReference>
<dbReference type="InterPro" id="IPR001129">
    <property type="entry name" value="Membr-assoc_MAPEG"/>
</dbReference>
<comment type="catalytic activity">
    <reaction evidence="7">
        <text>(5S)-hydroperoxy-(6E,8Z,11Z,14Z)-eicosatetraenoate + 2 glutathione = (5S)-hydroxy-(6E,8Z,11Z,14Z)-eicosatetraenoate + glutathione disulfide + H2O</text>
        <dbReference type="Rhea" id="RHEA:48620"/>
        <dbReference type="ChEBI" id="CHEBI:15377"/>
        <dbReference type="ChEBI" id="CHEBI:57450"/>
        <dbReference type="ChEBI" id="CHEBI:57925"/>
        <dbReference type="ChEBI" id="CHEBI:58297"/>
        <dbReference type="ChEBI" id="CHEBI:90632"/>
    </reaction>
</comment>
<proteinExistence type="inferred from homology"/>
<dbReference type="GO" id="GO:0006629">
    <property type="term" value="P:lipid metabolic process"/>
    <property type="evidence" value="ECO:0007669"/>
    <property type="project" value="UniProtKB-UniRule"/>
</dbReference>
<dbReference type="PANTHER" id="PTHR10250">
    <property type="entry name" value="MICROSOMAL GLUTATHIONE S-TRANSFERASE"/>
    <property type="match status" value="1"/>
</dbReference>
<gene>
    <name evidence="9" type="primary">MGST2</name>
</gene>
<dbReference type="GO" id="GO:0005789">
    <property type="term" value="C:endoplasmic reticulum membrane"/>
    <property type="evidence" value="ECO:0007669"/>
    <property type="project" value="UniProtKB-SubCell"/>
</dbReference>
<dbReference type="AlphaFoldDB" id="A0A9L0JEI2"/>
<protein>
    <recommendedName>
        <fullName evidence="7">Microsomal glutathione S-transferase 2</fullName>
        <shortName evidence="7">Microsomal GST-2</shortName>
        <shortName evidence="7">Microsomal GST-II</shortName>
        <ecNumber evidence="7">1.11.1.-</ecNumber>
        <ecNumber evidence="7">2.5.1.18</ecNumber>
        <ecNumber evidence="7">4.4.1.20</ecNumber>
    </recommendedName>
    <alternativeName>
        <fullName evidence="7">Glutathione peroxidase MGST2</fullName>
    </alternativeName>
    <alternativeName>
        <fullName evidence="7">Leukotriene C4 synthase MGST2</fullName>
    </alternativeName>
    <alternativeName>
        <fullName evidence="7">Microsomal glutathione S-transferase II</fullName>
    </alternativeName>
</protein>
<dbReference type="GO" id="GO:0043295">
    <property type="term" value="F:glutathione binding"/>
    <property type="evidence" value="ECO:0007669"/>
    <property type="project" value="UniProtKB-UniRule"/>
</dbReference>
<dbReference type="EC" id="4.4.1.20" evidence="7"/>
<comment type="catalytic activity">
    <reaction evidence="7">
        <text>1-chloro-2,4-dinitrobenzene + glutathione = 2,4-dinitrophenyl-S-glutathione + chloride + H(+)</text>
        <dbReference type="Rhea" id="RHEA:51220"/>
        <dbReference type="ChEBI" id="CHEBI:15378"/>
        <dbReference type="ChEBI" id="CHEBI:17996"/>
        <dbReference type="ChEBI" id="CHEBI:34718"/>
        <dbReference type="ChEBI" id="CHEBI:57925"/>
        <dbReference type="ChEBI" id="CHEBI:133977"/>
        <dbReference type="EC" id="2.5.1.18"/>
    </reaction>
</comment>
<comment type="subcellular location">
    <subcellularLocation>
        <location evidence="7">Endoplasmic reticulum membrane</location>
        <topology evidence="7">Multi-pass membrane protein</topology>
    </subcellularLocation>
    <subcellularLocation>
        <location evidence="7">Microsome membrane</location>
        <topology evidence="7">Multi-pass membrane protein</topology>
    </subcellularLocation>
</comment>
<keyword evidence="7" id="KW-0456">Lyase</keyword>